<feature type="transmembrane region" description="Helical" evidence="1">
    <location>
        <begin position="28"/>
        <end position="51"/>
    </location>
</feature>
<reference evidence="2" key="1">
    <citation type="journal article" date="2020" name="Stud. Mycol.">
        <title>101 Dothideomycetes genomes: a test case for predicting lifestyles and emergence of pathogens.</title>
        <authorList>
            <person name="Haridas S."/>
            <person name="Albert R."/>
            <person name="Binder M."/>
            <person name="Bloem J."/>
            <person name="Labutti K."/>
            <person name="Salamov A."/>
            <person name="Andreopoulos B."/>
            <person name="Baker S."/>
            <person name="Barry K."/>
            <person name="Bills G."/>
            <person name="Bluhm B."/>
            <person name="Cannon C."/>
            <person name="Castanera R."/>
            <person name="Culley D."/>
            <person name="Daum C."/>
            <person name="Ezra D."/>
            <person name="Gonzalez J."/>
            <person name="Henrissat B."/>
            <person name="Kuo A."/>
            <person name="Liang C."/>
            <person name="Lipzen A."/>
            <person name="Lutzoni F."/>
            <person name="Magnuson J."/>
            <person name="Mondo S."/>
            <person name="Nolan M."/>
            <person name="Ohm R."/>
            <person name="Pangilinan J."/>
            <person name="Park H.-J."/>
            <person name="Ramirez L."/>
            <person name="Alfaro M."/>
            <person name="Sun H."/>
            <person name="Tritt A."/>
            <person name="Yoshinaga Y."/>
            <person name="Zwiers L.-H."/>
            <person name="Turgeon B."/>
            <person name="Goodwin S."/>
            <person name="Spatafora J."/>
            <person name="Crous P."/>
            <person name="Grigoriev I."/>
        </authorList>
    </citation>
    <scope>NUCLEOTIDE SEQUENCE</scope>
    <source>
        <strain evidence="2">CBS 130266</strain>
    </source>
</reference>
<protein>
    <recommendedName>
        <fullName evidence="4">Transmembrane protein</fullName>
    </recommendedName>
</protein>
<keyword evidence="1" id="KW-0472">Membrane</keyword>
<dbReference type="AlphaFoldDB" id="A0A9P4NVW3"/>
<evidence type="ECO:0008006" key="4">
    <source>
        <dbReference type="Google" id="ProtNLM"/>
    </source>
</evidence>
<comment type="caution">
    <text evidence="2">The sequence shown here is derived from an EMBL/GenBank/DDBJ whole genome shotgun (WGS) entry which is preliminary data.</text>
</comment>
<keyword evidence="1" id="KW-1133">Transmembrane helix</keyword>
<keyword evidence="3" id="KW-1185">Reference proteome</keyword>
<dbReference type="Proteomes" id="UP000800235">
    <property type="component" value="Unassembled WGS sequence"/>
</dbReference>
<dbReference type="EMBL" id="MU007025">
    <property type="protein sequence ID" value="KAF2432645.1"/>
    <property type="molecule type" value="Genomic_DNA"/>
</dbReference>
<sequence>MGLGFLCSTRSNLLRVWHNPKRAPQVFVFWRIVLWIRFCLGVLFFIFYFLFLGCKCIMGEAVTYWYEKSEGGLIESCVIVG</sequence>
<keyword evidence="1" id="KW-0812">Transmembrane</keyword>
<evidence type="ECO:0000256" key="1">
    <source>
        <dbReference type="SAM" id="Phobius"/>
    </source>
</evidence>
<evidence type="ECO:0000313" key="2">
    <source>
        <dbReference type="EMBL" id="KAF2432645.1"/>
    </source>
</evidence>
<gene>
    <name evidence="2" type="ORF">EJ08DRAFT_126066</name>
</gene>
<proteinExistence type="predicted"/>
<organism evidence="2 3">
    <name type="scientific">Tothia fuscella</name>
    <dbReference type="NCBI Taxonomy" id="1048955"/>
    <lineage>
        <taxon>Eukaryota</taxon>
        <taxon>Fungi</taxon>
        <taxon>Dikarya</taxon>
        <taxon>Ascomycota</taxon>
        <taxon>Pezizomycotina</taxon>
        <taxon>Dothideomycetes</taxon>
        <taxon>Pleosporomycetidae</taxon>
        <taxon>Venturiales</taxon>
        <taxon>Cylindrosympodiaceae</taxon>
        <taxon>Tothia</taxon>
    </lineage>
</organism>
<accession>A0A9P4NVW3</accession>
<name>A0A9P4NVW3_9PEZI</name>
<evidence type="ECO:0000313" key="3">
    <source>
        <dbReference type="Proteomes" id="UP000800235"/>
    </source>
</evidence>